<proteinExistence type="predicted"/>
<name>A0A7J6BSP7_9TELE</name>
<evidence type="ECO:0000313" key="3">
    <source>
        <dbReference type="Proteomes" id="UP000579812"/>
    </source>
</evidence>
<reference evidence="2 3" key="1">
    <citation type="submission" date="2020-04" db="EMBL/GenBank/DDBJ databases">
        <title>Chromosome-level genome assembly of a cyprinid fish Onychostoma macrolepis by integration of Nanopore Sequencing, Bionano and Hi-C technology.</title>
        <authorList>
            <person name="Wang D."/>
        </authorList>
    </citation>
    <scope>NUCLEOTIDE SEQUENCE [LARGE SCALE GENOMIC DNA]</scope>
    <source>
        <strain evidence="2">SWU-2019</strain>
        <tissue evidence="2">Muscle</tissue>
    </source>
</reference>
<feature type="region of interest" description="Disordered" evidence="1">
    <location>
        <begin position="69"/>
        <end position="115"/>
    </location>
</feature>
<dbReference type="AlphaFoldDB" id="A0A7J6BSP7"/>
<dbReference type="Proteomes" id="UP000579812">
    <property type="component" value="Unassembled WGS sequence"/>
</dbReference>
<dbReference type="EMBL" id="JAAMOB010000022">
    <property type="protein sequence ID" value="KAF4098017.1"/>
    <property type="molecule type" value="Genomic_DNA"/>
</dbReference>
<sequence>MDTANIFHSYPEGGASDEELDRESETITAGSVLSDEEINYMKREKHDETMASRMNLSEEHHTQIKTVKSLCENESPEPSCVSMKSDRSMTQFSSGDSSADLSQKHEGPESHSAKKKLDSIFKELEHKIISELKGFKRLLSPDYPECSERDRYDDEGHNRVREGLLKITLLILRKMNQTDLANTLQTKLMPCFPTAFLKSSSVAAGKLVITASAKLA</sequence>
<feature type="region of interest" description="Disordered" evidence="1">
    <location>
        <begin position="1"/>
        <end position="25"/>
    </location>
</feature>
<evidence type="ECO:0000256" key="1">
    <source>
        <dbReference type="SAM" id="MobiDB-lite"/>
    </source>
</evidence>
<accession>A0A7J6BSP7</accession>
<feature type="compositionally biased region" description="Basic and acidic residues" evidence="1">
    <location>
        <begin position="102"/>
        <end position="115"/>
    </location>
</feature>
<feature type="compositionally biased region" description="Polar residues" evidence="1">
    <location>
        <begin position="88"/>
        <end position="101"/>
    </location>
</feature>
<evidence type="ECO:0000313" key="2">
    <source>
        <dbReference type="EMBL" id="KAF4098017.1"/>
    </source>
</evidence>
<comment type="caution">
    <text evidence="2">The sequence shown here is derived from an EMBL/GenBank/DDBJ whole genome shotgun (WGS) entry which is preliminary data.</text>
</comment>
<gene>
    <name evidence="2" type="ORF">G5714_022025</name>
</gene>
<protein>
    <submittedName>
        <fullName evidence="2">Uncharacterized protein</fullName>
    </submittedName>
</protein>
<keyword evidence="3" id="KW-1185">Reference proteome</keyword>
<organism evidence="2 3">
    <name type="scientific">Onychostoma macrolepis</name>
    <dbReference type="NCBI Taxonomy" id="369639"/>
    <lineage>
        <taxon>Eukaryota</taxon>
        <taxon>Metazoa</taxon>
        <taxon>Chordata</taxon>
        <taxon>Craniata</taxon>
        <taxon>Vertebrata</taxon>
        <taxon>Euteleostomi</taxon>
        <taxon>Actinopterygii</taxon>
        <taxon>Neopterygii</taxon>
        <taxon>Teleostei</taxon>
        <taxon>Ostariophysi</taxon>
        <taxon>Cypriniformes</taxon>
        <taxon>Cyprinidae</taxon>
        <taxon>Acrossocheilinae</taxon>
        <taxon>Onychostoma</taxon>
    </lineage>
</organism>